<comment type="subcellular location">
    <subcellularLocation>
        <location evidence="1">Cell membrane</location>
        <topology evidence="1">Peripheral membrane protein</topology>
        <orientation evidence="1">Cytoplasmic side</orientation>
    </subcellularLocation>
</comment>
<keyword evidence="5" id="KW-1003">Cell membrane</keyword>
<accession>D4ZIA8</accession>
<protein>
    <recommendedName>
        <fullName evidence="3">Flagellar FliJ protein</fullName>
    </recommendedName>
</protein>
<dbReference type="GO" id="GO:0071973">
    <property type="term" value="P:bacterial-type flagellum-dependent cell motility"/>
    <property type="evidence" value="ECO:0007669"/>
    <property type="project" value="InterPro"/>
</dbReference>
<name>D4ZIA8_SHEVD</name>
<dbReference type="InterPro" id="IPR053716">
    <property type="entry name" value="Flag_assembly_chemotaxis_eff"/>
</dbReference>
<keyword evidence="10" id="KW-1006">Bacterial flagellum protein export</keyword>
<dbReference type="Proteomes" id="UP000002350">
    <property type="component" value="Chromosome"/>
</dbReference>
<dbReference type="NCBIfam" id="TIGR02473">
    <property type="entry name" value="flagell_FliJ"/>
    <property type="match status" value="1"/>
</dbReference>
<keyword evidence="12" id="KW-1185">Reference proteome</keyword>
<dbReference type="KEGG" id="svo:SVI_1436"/>
<dbReference type="HOGENOM" id="CLU_119965_3_2_6"/>
<dbReference type="OrthoDB" id="7063004at2"/>
<keyword evidence="11" id="KW-0969">Cilium</keyword>
<gene>
    <name evidence="11" type="primary">fliJ</name>
    <name evidence="11" type="ordered locus">SVI_1436</name>
</gene>
<dbReference type="STRING" id="637905.SVI_1436"/>
<dbReference type="InterPro" id="IPR012823">
    <property type="entry name" value="Flagell_FliJ"/>
</dbReference>
<keyword evidence="6" id="KW-0145">Chemotaxis</keyword>
<dbReference type="Pfam" id="PF02050">
    <property type="entry name" value="FliJ"/>
    <property type="match status" value="1"/>
</dbReference>
<dbReference type="GO" id="GO:0009288">
    <property type="term" value="C:bacterial-type flagellum"/>
    <property type="evidence" value="ECO:0007669"/>
    <property type="project" value="InterPro"/>
</dbReference>
<evidence type="ECO:0000256" key="9">
    <source>
        <dbReference type="ARBA" id="ARBA00023136"/>
    </source>
</evidence>
<dbReference type="RefSeq" id="WP_013050717.1">
    <property type="nucleotide sequence ID" value="NC_014012.1"/>
</dbReference>
<keyword evidence="4" id="KW-0813">Transport</keyword>
<keyword evidence="11" id="KW-0966">Cell projection</keyword>
<evidence type="ECO:0000256" key="6">
    <source>
        <dbReference type="ARBA" id="ARBA00022500"/>
    </source>
</evidence>
<keyword evidence="8" id="KW-0653">Protein transport</keyword>
<sequence length="149" mass="17796">MAKKDPLLTVLKLTSEAEEQAALQLKSAQLAFQKCQSQLEALRNYRLDYMKQMESHHGKTISASYYHQFHQFVRQVDEAITKQLTSVADADTQRVHRQEYWQEKQQKRKAVELLLEHKAQKARQEELKLEQKMADEFASQQFYRKRRQR</sequence>
<evidence type="ECO:0000256" key="10">
    <source>
        <dbReference type="ARBA" id="ARBA00023225"/>
    </source>
</evidence>
<keyword evidence="11" id="KW-0282">Flagellum</keyword>
<proteinExistence type="inferred from homology"/>
<dbReference type="GO" id="GO:0015031">
    <property type="term" value="P:protein transport"/>
    <property type="evidence" value="ECO:0007669"/>
    <property type="project" value="UniProtKB-KW"/>
</dbReference>
<reference evidence="12" key="1">
    <citation type="journal article" date="2010" name="Mol. Biosyst.">
        <title>Complete genome sequence and comparative analysis of Shewanella violacea, a psychrophilic and piezophilic bacterium from deep sea floor sediments.</title>
        <authorList>
            <person name="Aono E."/>
            <person name="Baba T."/>
            <person name="Ara T."/>
            <person name="Nishi T."/>
            <person name="Nakamichi T."/>
            <person name="Inamoto E."/>
            <person name="Toyonaga H."/>
            <person name="Hasegawa M."/>
            <person name="Takai Y."/>
            <person name="Okumura Y."/>
            <person name="Baba M."/>
            <person name="Tomita M."/>
            <person name="Kato C."/>
            <person name="Oshima T."/>
            <person name="Nakasone K."/>
            <person name="Mori H."/>
        </authorList>
    </citation>
    <scope>NUCLEOTIDE SEQUENCE [LARGE SCALE GENOMIC DNA]</scope>
    <source>
        <strain evidence="12">JCM 10179 / CIP 106290 / LMG 19151 / DSS12</strain>
    </source>
</reference>
<dbReference type="EMBL" id="AP011177">
    <property type="protein sequence ID" value="BAJ01407.1"/>
    <property type="molecule type" value="Genomic_DNA"/>
</dbReference>
<evidence type="ECO:0000256" key="5">
    <source>
        <dbReference type="ARBA" id="ARBA00022475"/>
    </source>
</evidence>
<dbReference type="eggNOG" id="COG2882">
    <property type="taxonomic scope" value="Bacteria"/>
</dbReference>
<dbReference type="GO" id="GO:0044781">
    <property type="term" value="P:bacterial-type flagellum organization"/>
    <property type="evidence" value="ECO:0007669"/>
    <property type="project" value="UniProtKB-KW"/>
</dbReference>
<organism evidence="11 12">
    <name type="scientific">Shewanella violacea (strain JCM 10179 / CIP 106290 / LMG 19151 / DSS12)</name>
    <dbReference type="NCBI Taxonomy" id="637905"/>
    <lineage>
        <taxon>Bacteria</taxon>
        <taxon>Pseudomonadati</taxon>
        <taxon>Pseudomonadota</taxon>
        <taxon>Gammaproteobacteria</taxon>
        <taxon>Alteromonadales</taxon>
        <taxon>Shewanellaceae</taxon>
        <taxon>Shewanella</taxon>
    </lineage>
</organism>
<evidence type="ECO:0000256" key="7">
    <source>
        <dbReference type="ARBA" id="ARBA00022795"/>
    </source>
</evidence>
<dbReference type="InterPro" id="IPR052570">
    <property type="entry name" value="FliJ"/>
</dbReference>
<dbReference type="GO" id="GO:0005886">
    <property type="term" value="C:plasma membrane"/>
    <property type="evidence" value="ECO:0007669"/>
    <property type="project" value="UniProtKB-SubCell"/>
</dbReference>
<evidence type="ECO:0000313" key="11">
    <source>
        <dbReference type="EMBL" id="BAJ01407.1"/>
    </source>
</evidence>
<dbReference type="GO" id="GO:0006935">
    <property type="term" value="P:chemotaxis"/>
    <property type="evidence" value="ECO:0007669"/>
    <property type="project" value="UniProtKB-KW"/>
</dbReference>
<evidence type="ECO:0000313" key="12">
    <source>
        <dbReference type="Proteomes" id="UP000002350"/>
    </source>
</evidence>
<keyword evidence="9" id="KW-0472">Membrane</keyword>
<dbReference type="PANTHER" id="PTHR38786">
    <property type="entry name" value="FLAGELLAR FLIJ PROTEIN"/>
    <property type="match status" value="1"/>
</dbReference>
<evidence type="ECO:0000256" key="1">
    <source>
        <dbReference type="ARBA" id="ARBA00004413"/>
    </source>
</evidence>
<evidence type="ECO:0000256" key="8">
    <source>
        <dbReference type="ARBA" id="ARBA00022927"/>
    </source>
</evidence>
<comment type="similarity">
    <text evidence="2">Belongs to the FliJ family.</text>
</comment>
<keyword evidence="7" id="KW-1005">Bacterial flagellum biogenesis</keyword>
<evidence type="ECO:0000256" key="4">
    <source>
        <dbReference type="ARBA" id="ARBA00022448"/>
    </source>
</evidence>
<evidence type="ECO:0000256" key="2">
    <source>
        <dbReference type="ARBA" id="ARBA00010004"/>
    </source>
</evidence>
<evidence type="ECO:0000256" key="3">
    <source>
        <dbReference type="ARBA" id="ARBA00020392"/>
    </source>
</evidence>
<dbReference type="PANTHER" id="PTHR38786:SF1">
    <property type="entry name" value="FLAGELLAR FLIJ PROTEIN"/>
    <property type="match status" value="1"/>
</dbReference>
<dbReference type="Gene3D" id="1.10.287.1700">
    <property type="match status" value="1"/>
</dbReference>
<dbReference type="AlphaFoldDB" id="D4ZIA8"/>